<comment type="subcellular location">
    <subcellularLocation>
        <location evidence="1">Nucleus</location>
    </subcellularLocation>
</comment>
<feature type="compositionally biased region" description="Basic and acidic residues" evidence="5">
    <location>
        <begin position="1252"/>
        <end position="1270"/>
    </location>
</feature>
<evidence type="ECO:0000256" key="5">
    <source>
        <dbReference type="SAM" id="MobiDB-lite"/>
    </source>
</evidence>
<evidence type="ECO:0000313" key="10">
    <source>
        <dbReference type="Proteomes" id="UP001362899"/>
    </source>
</evidence>
<feature type="domain" description="THO complex subunitTHOC2 C-terminal" evidence="6">
    <location>
        <begin position="992"/>
        <end position="1069"/>
    </location>
</feature>
<accession>A0AAV5RK12</accession>
<comment type="caution">
    <text evidence="9">The sequence shown here is derived from an EMBL/GenBank/DDBJ whole genome shotgun (WGS) entry which is preliminary data.</text>
</comment>
<feature type="compositionally biased region" description="Polar residues" evidence="5">
    <location>
        <begin position="1225"/>
        <end position="1238"/>
    </location>
</feature>
<dbReference type="InterPro" id="IPR032302">
    <property type="entry name" value="THOC2_N"/>
</dbReference>
<dbReference type="PANTHER" id="PTHR21597">
    <property type="entry name" value="THO2 PROTEIN"/>
    <property type="match status" value="1"/>
</dbReference>
<dbReference type="EMBL" id="BTGC01000008">
    <property type="protein sequence ID" value="GMM51894.1"/>
    <property type="molecule type" value="Genomic_DNA"/>
</dbReference>
<feature type="domain" description="THO complex subunitTHOC2 N-terminal" evidence="7">
    <location>
        <begin position="561"/>
        <end position="628"/>
    </location>
</feature>
<evidence type="ECO:0000256" key="3">
    <source>
        <dbReference type="ARBA" id="ARBA00019596"/>
    </source>
</evidence>
<protein>
    <recommendedName>
        <fullName evidence="3">THO complex subunit 2</fullName>
    </recommendedName>
</protein>
<sequence>MASAGRSNEAATALDGDEYQSLVDVVVKASELKDDEDKSEIVMKMRALLVDEKAVSVFLHIIQASSLLKNSAFVQIFKTLNIDPNSIAQYLPNANESAGVGNTVIDPVLIRRQYQKVIGAHTRIQVYDLFTENVVAYSSLASIFSSQMSPDEMWCSAIKLIGRYDLEPFRALSMYLDACEIASRYPSHPHKEEDKTSGGKFETLHSLENYLLNTPFCNRNLLAFFLSAKVKESKSNFYVHVTIRLVLSGVITLDDVNTYLCPEETQFSEYLDDWKKNSLVSNSGTANPLSSSLPLGDSDDEDEQLFDADGNPQQETEAEKAIREAKIKQREEEAARKIRLAEIAAQKKRRNISAVSKYQIFIGTLLGQTVEKMNISEGSDLELYNVISQKALELFRRHSFILAISKSICHGVGEIAVYNIKLLRKQKAAGENYDKDRLNKIFSNFVIPICHQLSKSTWRFVANFLSELQDKEYALYLFRIALLPSLDLQGSVSDVEFVQDLNRPTRYALYYDLQSRLATGNIMVKARYQKSEKETRDILKRLTRTDVESIVPRLVSIIGDCPLPALSVFVNQVESYNIGKILAKANVPLTDLSLDVLPLVIMQRLTLDGKIAQKSDGLHENKWIRLLAEFVGDMSAAYKKLDFVAIIDLILAEFYNNDYSQLVVLDAIISSLSGIPKQNSLSVPQIMSINSQKPLSTCARMDISGHMYPHVTRLLDSLKEANLIQEIIAALLYAYSDTLKSKDDSKITFKRLDSIASLLIVYCTLINSSGVAEEMKFVINHLIDDLNVPLEFAFAICRYSSGIENIREYIPESCASFQELYESFWSYNLYDIKCNGELYVLDTKRSPDADLLSKSESNAFSDAEKKTSVFEKAALQHKLRNKSVIQKLQSSKHLWFANKDIDYTQVVSHMLIPRIVLSPSDGIYTSNFLQTLLELNVPLLDFHSLVYAIFSRPVLLYLLSTSTPNEIESFSMFLYDFTGFLICSDKIDDKHTLIRTIHKTITLAVLEMADTSASYTILSNILSLLQQVIYAFPMFTSDGKQLLKRVQILSLSLNDNDLLTASKSLFPQLSQKSNSWIDEGTKTFSNSEFHKNLINQNNRLTSRLKASLSLRVNGMSIQYFMTDAPVSQNVVPIRNDSRHERTKNKDRESKAQDTRLKDMRTRDARGKDRRDSRPKASSAANQHDKPNSKFSSPVDNPPPSSSDKKTDNASSSSASSHSRAVKTGKATSTPAQSKNDNPSQSGGSAGSSTAADYRRKESKFVDHRDLDRESKKRKWHRRR</sequence>
<organism evidence="9 10">
    <name type="scientific">Starmerella bacillaris</name>
    <name type="common">Yeast</name>
    <name type="synonym">Candida zemplinina</name>
    <dbReference type="NCBI Taxonomy" id="1247836"/>
    <lineage>
        <taxon>Eukaryota</taxon>
        <taxon>Fungi</taxon>
        <taxon>Dikarya</taxon>
        <taxon>Ascomycota</taxon>
        <taxon>Saccharomycotina</taxon>
        <taxon>Dipodascomycetes</taxon>
        <taxon>Dipodascales</taxon>
        <taxon>Trichomonascaceae</taxon>
        <taxon>Starmerella</taxon>
    </lineage>
</organism>
<evidence type="ECO:0000256" key="1">
    <source>
        <dbReference type="ARBA" id="ARBA00004123"/>
    </source>
</evidence>
<feature type="domain" description="THO complex subunitTHOC2 C-terminal" evidence="6">
    <location>
        <begin position="819"/>
        <end position="976"/>
    </location>
</feature>
<dbReference type="InterPro" id="IPR021418">
    <property type="entry name" value="THO_THOC2_C"/>
</dbReference>
<feature type="domain" description="THO complex subunit 2 N-terminal" evidence="8">
    <location>
        <begin position="497"/>
        <end position="548"/>
    </location>
</feature>
<feature type="domain" description="THO complex subunit 2 N-terminal" evidence="8">
    <location>
        <begin position="22"/>
        <end position="340"/>
    </location>
</feature>
<dbReference type="InterPro" id="IPR040007">
    <property type="entry name" value="Tho2"/>
</dbReference>
<keyword evidence="4" id="KW-0539">Nucleus</keyword>
<gene>
    <name evidence="9" type="ORF">DASB73_028570</name>
</gene>
<dbReference type="Pfam" id="PF16134">
    <property type="entry name" value="THOC2_N"/>
    <property type="match status" value="2"/>
</dbReference>
<dbReference type="GO" id="GO:0006397">
    <property type="term" value="P:mRNA processing"/>
    <property type="evidence" value="ECO:0007669"/>
    <property type="project" value="InterPro"/>
</dbReference>
<proteinExistence type="inferred from homology"/>
<evidence type="ECO:0000259" key="7">
    <source>
        <dbReference type="Pfam" id="PF11732"/>
    </source>
</evidence>
<dbReference type="GO" id="GO:0000445">
    <property type="term" value="C:THO complex part of transcription export complex"/>
    <property type="evidence" value="ECO:0007669"/>
    <property type="project" value="TreeGrafter"/>
</dbReference>
<reference evidence="9 10" key="1">
    <citation type="journal article" date="2023" name="Elife">
        <title>Identification of key yeast species and microbe-microbe interactions impacting larval growth of Drosophila in the wild.</title>
        <authorList>
            <person name="Mure A."/>
            <person name="Sugiura Y."/>
            <person name="Maeda R."/>
            <person name="Honda K."/>
            <person name="Sakurai N."/>
            <person name="Takahashi Y."/>
            <person name="Watada M."/>
            <person name="Katoh T."/>
            <person name="Gotoh A."/>
            <person name="Gotoh Y."/>
            <person name="Taniguchi I."/>
            <person name="Nakamura K."/>
            <person name="Hayashi T."/>
            <person name="Katayama T."/>
            <person name="Uemura T."/>
            <person name="Hattori Y."/>
        </authorList>
    </citation>
    <scope>NUCLEOTIDE SEQUENCE [LARGE SCALE GENOMIC DNA]</scope>
    <source>
        <strain evidence="9 10">SB-73</strain>
    </source>
</reference>
<feature type="compositionally biased region" description="Low complexity" evidence="5">
    <location>
        <begin position="1239"/>
        <end position="1251"/>
    </location>
</feature>
<dbReference type="PANTHER" id="PTHR21597:SF0">
    <property type="entry name" value="THO COMPLEX SUBUNIT 2"/>
    <property type="match status" value="1"/>
</dbReference>
<evidence type="ECO:0000259" key="6">
    <source>
        <dbReference type="Pfam" id="PF11262"/>
    </source>
</evidence>
<dbReference type="GO" id="GO:0003729">
    <property type="term" value="F:mRNA binding"/>
    <property type="evidence" value="ECO:0007669"/>
    <property type="project" value="TreeGrafter"/>
</dbReference>
<evidence type="ECO:0000256" key="4">
    <source>
        <dbReference type="ARBA" id="ARBA00023242"/>
    </source>
</evidence>
<dbReference type="Proteomes" id="UP001362899">
    <property type="component" value="Unassembled WGS sequence"/>
</dbReference>
<feature type="region of interest" description="Disordered" evidence="5">
    <location>
        <begin position="1130"/>
        <end position="1279"/>
    </location>
</feature>
<dbReference type="Pfam" id="PF11732">
    <property type="entry name" value="Thoc2"/>
    <property type="match status" value="1"/>
</dbReference>
<dbReference type="Pfam" id="PF11262">
    <property type="entry name" value="Tho2"/>
    <property type="match status" value="2"/>
</dbReference>
<evidence type="ECO:0000256" key="2">
    <source>
        <dbReference type="ARBA" id="ARBA00007857"/>
    </source>
</evidence>
<feature type="compositionally biased region" description="Low complexity" evidence="5">
    <location>
        <begin position="1208"/>
        <end position="1218"/>
    </location>
</feature>
<feature type="compositionally biased region" description="Basic and acidic residues" evidence="5">
    <location>
        <begin position="1135"/>
        <end position="1174"/>
    </location>
</feature>
<dbReference type="AlphaFoldDB" id="A0AAV5RK12"/>
<dbReference type="InterPro" id="IPR021726">
    <property type="entry name" value="THO_THOC2_N"/>
</dbReference>
<comment type="similarity">
    <text evidence="2">Belongs to the THOC2 family.</text>
</comment>
<dbReference type="GO" id="GO:0006406">
    <property type="term" value="P:mRNA export from nucleus"/>
    <property type="evidence" value="ECO:0007669"/>
    <property type="project" value="InterPro"/>
</dbReference>
<evidence type="ECO:0000259" key="8">
    <source>
        <dbReference type="Pfam" id="PF16134"/>
    </source>
</evidence>
<evidence type="ECO:0000313" key="9">
    <source>
        <dbReference type="EMBL" id="GMM51894.1"/>
    </source>
</evidence>
<keyword evidence="10" id="KW-1185">Reference proteome</keyword>
<name>A0AAV5RK12_STABA</name>